<reference evidence="1" key="1">
    <citation type="submission" date="2014-11" db="EMBL/GenBank/DDBJ databases">
        <authorList>
            <person name="Amaro Gonzalez C."/>
        </authorList>
    </citation>
    <scope>NUCLEOTIDE SEQUENCE</scope>
</reference>
<name>A0A0E9SMB5_ANGAN</name>
<protein>
    <submittedName>
        <fullName evidence="1">Uncharacterized protein</fullName>
    </submittedName>
</protein>
<organism evidence="1">
    <name type="scientific">Anguilla anguilla</name>
    <name type="common">European freshwater eel</name>
    <name type="synonym">Muraena anguilla</name>
    <dbReference type="NCBI Taxonomy" id="7936"/>
    <lineage>
        <taxon>Eukaryota</taxon>
        <taxon>Metazoa</taxon>
        <taxon>Chordata</taxon>
        <taxon>Craniata</taxon>
        <taxon>Vertebrata</taxon>
        <taxon>Euteleostomi</taxon>
        <taxon>Actinopterygii</taxon>
        <taxon>Neopterygii</taxon>
        <taxon>Teleostei</taxon>
        <taxon>Anguilliformes</taxon>
        <taxon>Anguillidae</taxon>
        <taxon>Anguilla</taxon>
    </lineage>
</organism>
<evidence type="ECO:0000313" key="1">
    <source>
        <dbReference type="EMBL" id="JAH41785.1"/>
    </source>
</evidence>
<dbReference type="EMBL" id="GBXM01066792">
    <property type="protein sequence ID" value="JAH41785.1"/>
    <property type="molecule type" value="Transcribed_RNA"/>
</dbReference>
<sequence length="87" mass="9594">MQYSILHVGLSYLPADTVVVYNRNQACSGGSPVLTVRQLTFFFYIKFVYAAGYLQEQFRLSTMLSCTTAVSSLGFKPAMTEVISPAP</sequence>
<accession>A0A0E9SMB5</accession>
<proteinExistence type="predicted"/>
<dbReference type="AlphaFoldDB" id="A0A0E9SMB5"/>
<reference evidence="1" key="2">
    <citation type="journal article" date="2015" name="Fish Shellfish Immunol.">
        <title>Early steps in the European eel (Anguilla anguilla)-Vibrio vulnificus interaction in the gills: Role of the RtxA13 toxin.</title>
        <authorList>
            <person name="Callol A."/>
            <person name="Pajuelo D."/>
            <person name="Ebbesson L."/>
            <person name="Teles M."/>
            <person name="MacKenzie S."/>
            <person name="Amaro C."/>
        </authorList>
    </citation>
    <scope>NUCLEOTIDE SEQUENCE</scope>
</reference>